<proteinExistence type="predicted"/>
<organism evidence="1">
    <name type="scientific">Arundo donax</name>
    <name type="common">Giant reed</name>
    <name type="synonym">Donax arundinaceus</name>
    <dbReference type="NCBI Taxonomy" id="35708"/>
    <lineage>
        <taxon>Eukaryota</taxon>
        <taxon>Viridiplantae</taxon>
        <taxon>Streptophyta</taxon>
        <taxon>Embryophyta</taxon>
        <taxon>Tracheophyta</taxon>
        <taxon>Spermatophyta</taxon>
        <taxon>Magnoliopsida</taxon>
        <taxon>Liliopsida</taxon>
        <taxon>Poales</taxon>
        <taxon>Poaceae</taxon>
        <taxon>PACMAD clade</taxon>
        <taxon>Arundinoideae</taxon>
        <taxon>Arundineae</taxon>
        <taxon>Arundo</taxon>
    </lineage>
</organism>
<dbReference type="EMBL" id="GBRH01163884">
    <property type="protein sequence ID" value="JAE34012.1"/>
    <property type="molecule type" value="Transcribed_RNA"/>
</dbReference>
<sequence length="61" mass="6962">MMTWEKTRAILWVKITSNCIRLPQNRSTKGGRENFTSLISIPSSNYHASLQHVLDIAKKCS</sequence>
<dbReference type="AlphaFoldDB" id="A0A0A9HB78"/>
<name>A0A0A9HB78_ARUDO</name>
<reference evidence="1" key="2">
    <citation type="journal article" date="2015" name="Data Brief">
        <title>Shoot transcriptome of the giant reed, Arundo donax.</title>
        <authorList>
            <person name="Barrero R.A."/>
            <person name="Guerrero F.D."/>
            <person name="Moolhuijzen P."/>
            <person name="Goolsby J.A."/>
            <person name="Tidwell J."/>
            <person name="Bellgard S.E."/>
            <person name="Bellgard M.I."/>
        </authorList>
    </citation>
    <scope>NUCLEOTIDE SEQUENCE</scope>
    <source>
        <tissue evidence="1">Shoot tissue taken approximately 20 cm above the soil surface</tissue>
    </source>
</reference>
<evidence type="ECO:0000313" key="1">
    <source>
        <dbReference type="EMBL" id="JAE34012.1"/>
    </source>
</evidence>
<protein>
    <submittedName>
        <fullName evidence="1">Uncharacterized protein</fullName>
    </submittedName>
</protein>
<accession>A0A0A9HB78</accession>
<reference evidence="1" key="1">
    <citation type="submission" date="2014-09" db="EMBL/GenBank/DDBJ databases">
        <authorList>
            <person name="Magalhaes I.L.F."/>
            <person name="Oliveira U."/>
            <person name="Santos F.R."/>
            <person name="Vidigal T.H.D.A."/>
            <person name="Brescovit A.D."/>
            <person name="Santos A.J."/>
        </authorList>
    </citation>
    <scope>NUCLEOTIDE SEQUENCE</scope>
    <source>
        <tissue evidence="1">Shoot tissue taken approximately 20 cm above the soil surface</tissue>
    </source>
</reference>